<protein>
    <recommendedName>
        <fullName evidence="3">Cupin 2 conserved barrel domain-containing protein</fullName>
    </recommendedName>
</protein>
<dbReference type="EMBL" id="BLVO01000016">
    <property type="protein sequence ID" value="GFM34776.1"/>
    <property type="molecule type" value="Genomic_DNA"/>
</dbReference>
<reference evidence="1 2" key="1">
    <citation type="submission" date="2020-05" db="EMBL/GenBank/DDBJ databases">
        <title>Draft genome sequence of Desulfovibrio sp. strain HN2T.</title>
        <authorList>
            <person name="Ueno A."/>
            <person name="Tamazawa S."/>
            <person name="Tamamura S."/>
            <person name="Murakami T."/>
            <person name="Kiyama T."/>
            <person name="Inomata H."/>
            <person name="Amano Y."/>
            <person name="Miyakawa K."/>
            <person name="Tamaki H."/>
            <person name="Naganuma T."/>
            <person name="Kaneko K."/>
        </authorList>
    </citation>
    <scope>NUCLEOTIDE SEQUENCE [LARGE SCALE GENOMIC DNA]</scope>
    <source>
        <strain evidence="1 2">HN2</strain>
    </source>
</reference>
<comment type="caution">
    <text evidence="1">The sequence shown here is derived from an EMBL/GenBank/DDBJ whole genome shotgun (WGS) entry which is preliminary data.</text>
</comment>
<name>A0A7J0BM69_9BACT</name>
<dbReference type="Proteomes" id="UP000503840">
    <property type="component" value="Unassembled WGS sequence"/>
</dbReference>
<organism evidence="1 2">
    <name type="scientific">Desulfovibrio subterraneus</name>
    <dbReference type="NCBI Taxonomy" id="2718620"/>
    <lineage>
        <taxon>Bacteria</taxon>
        <taxon>Pseudomonadati</taxon>
        <taxon>Thermodesulfobacteriota</taxon>
        <taxon>Desulfovibrionia</taxon>
        <taxon>Desulfovibrionales</taxon>
        <taxon>Desulfovibrionaceae</taxon>
        <taxon>Desulfovibrio</taxon>
    </lineage>
</organism>
<dbReference type="InterPro" id="IPR014710">
    <property type="entry name" value="RmlC-like_jellyroll"/>
</dbReference>
<keyword evidence="2" id="KW-1185">Reference proteome</keyword>
<dbReference type="SUPFAM" id="SSF51182">
    <property type="entry name" value="RmlC-like cupins"/>
    <property type="match status" value="1"/>
</dbReference>
<gene>
    <name evidence="1" type="ORF">DSM101010T_31410</name>
</gene>
<accession>A0A7J0BM69</accession>
<dbReference type="Gene3D" id="2.60.120.10">
    <property type="entry name" value="Jelly Rolls"/>
    <property type="match status" value="1"/>
</dbReference>
<dbReference type="InterPro" id="IPR011051">
    <property type="entry name" value="RmlC_Cupin_sf"/>
</dbReference>
<dbReference type="AlphaFoldDB" id="A0A7J0BM69"/>
<evidence type="ECO:0000313" key="1">
    <source>
        <dbReference type="EMBL" id="GFM34776.1"/>
    </source>
</evidence>
<proteinExistence type="predicted"/>
<evidence type="ECO:0008006" key="3">
    <source>
        <dbReference type="Google" id="ProtNLM"/>
    </source>
</evidence>
<sequence length="120" mass="12932">MTQPNHETIINTRNVLVRVMRLGPRESSPQHFHTEITDTMVGLSGPVVVTEHAVAAITSGEQTGTPQPKEKATEVAVSLAPGERHSVPPLTSHSVSNPGDEPVEYLLIQGVGKYDFILTV</sequence>
<evidence type="ECO:0000313" key="2">
    <source>
        <dbReference type="Proteomes" id="UP000503840"/>
    </source>
</evidence>